<dbReference type="EMBL" id="MK520860">
    <property type="protein sequence ID" value="QBM06393.1"/>
    <property type="molecule type" value="mRNA"/>
</dbReference>
<evidence type="ECO:0000259" key="8">
    <source>
        <dbReference type="PROSITE" id="PS50893"/>
    </source>
</evidence>
<dbReference type="PANTHER" id="PTHR43038:SF3">
    <property type="entry name" value="ABC TRANSPORTER G FAMILY MEMBER 20 ISOFORM X1"/>
    <property type="match status" value="1"/>
</dbReference>
<evidence type="ECO:0000256" key="5">
    <source>
        <dbReference type="ARBA" id="ARBA00022989"/>
    </source>
</evidence>
<dbReference type="InterPro" id="IPR013525">
    <property type="entry name" value="ABC2_TM"/>
</dbReference>
<name>A0A482DI06_9CRUS</name>
<feature type="transmembrane region" description="Helical" evidence="7">
    <location>
        <begin position="781"/>
        <end position="801"/>
    </location>
</feature>
<reference evidence="10" key="2">
    <citation type="submission" date="2019-02" db="EMBL/GenBank/DDBJ databases">
        <authorList>
            <person name="Kim M.-S."/>
            <person name="Jeong C.-B."/>
            <person name="Lee J.-S."/>
        </authorList>
    </citation>
    <scope>NUCLEOTIDE SEQUENCE</scope>
</reference>
<dbReference type="AlphaFoldDB" id="A0A482DI06"/>
<evidence type="ECO:0000256" key="7">
    <source>
        <dbReference type="SAM" id="Phobius"/>
    </source>
</evidence>
<dbReference type="SMART" id="SM00382">
    <property type="entry name" value="AAA"/>
    <property type="match status" value="1"/>
</dbReference>
<dbReference type="PANTHER" id="PTHR43038">
    <property type="entry name" value="ATP-BINDING CASSETTE, SUB-FAMILY H, MEMBER 1"/>
    <property type="match status" value="1"/>
</dbReference>
<keyword evidence="2 7" id="KW-0812">Transmembrane</keyword>
<keyword evidence="3" id="KW-0547">Nucleotide-binding</keyword>
<sequence length="900" mass="98686">MKAGVEIPTVSSSQGVVVRNAIKSYGVGSRRSTVLEGLDMNVKRGTIYGLLGASGCGKTTLLSCIVGRRSFDSGEVLVLGGPPGTPESGIPGPRVGYMPQELALYGEFSIKETLQYFGRIYKLQADFVDAQLEFLSKLLDLPPSHRYVKTLSGGQQRRVSFAVALFHEPELLILDEPTVGVDPLLRHSIWNHLVRQSDDHGRTVIITTHYIEEARQADTIGMMRSGRLLAEESPENLLKDYLLPSLEDVFLKLCMKDDKDDGGLTSTTSKDNNFAASRKPHSGGLDNLAFNASQFDIVPLDVESLDNIKSHPGSLANYNALCMKDDKDDGGLTSTTPKDNNFAASRKPHSGGLDNLAFNASQFDIVPLGVESLDNVKSHPGSLANYNAPSSKSTLPTEEGGVVCLNFNRYGDNNLRGCNNKRANQLQQMNVGAIQNSSHHSKRERAATSFQMEGLFDVQLAGNNASRTDNNIHAVNNYDGGAGQGTRRSRTFKMAIPSPHRSAALIHKNFMQTFRNIGMFLFVFLLPALQATIFCLAIGKDPTFLKMAIVNDELDPSEGRVCNYTTDCSYFMYSCRYLRFIDNDTIIQVPYQSLPDAIEATKRGEVWGVVHFGRNFTDELMVRQADGSAASNETIIASQIGVTMDFSNQQISIILQRRLNEAFEDFTNDILKACAYEPTAGNIPVTFLDPVYGKKDSTYTEFMAPGMILTIVYFIAVALTAGVFISERKEGLLDRSLVAGVQMTEILLAHLVNQFTVLLGQTALVFLCMLAVFNIPCQGNLALAVFITLLQGLCGMSFGLLVSSLCDSEISAIHLSLGSFYPTLLLSGIIWPIEGMSPYLRHFSYALPQTYAIEALRSVFARGWGAELPDVYYGILISTGWIFVMLALSLAVVRIRKHTG</sequence>
<dbReference type="Gene3D" id="3.40.50.300">
    <property type="entry name" value="P-loop containing nucleotide triphosphate hydrolases"/>
    <property type="match status" value="1"/>
</dbReference>
<dbReference type="PRINTS" id="PR00164">
    <property type="entry name" value="ABC2TRNSPORT"/>
</dbReference>
<evidence type="ECO:0000256" key="3">
    <source>
        <dbReference type="ARBA" id="ARBA00022741"/>
    </source>
</evidence>
<dbReference type="GO" id="GO:0005524">
    <property type="term" value="F:ATP binding"/>
    <property type="evidence" value="ECO:0007669"/>
    <property type="project" value="UniProtKB-KW"/>
</dbReference>
<dbReference type="InterPro" id="IPR000412">
    <property type="entry name" value="ABC_2_transport"/>
</dbReference>
<dbReference type="InterPro" id="IPR017871">
    <property type="entry name" value="ABC_transporter-like_CS"/>
</dbReference>
<dbReference type="GO" id="GO:0016887">
    <property type="term" value="F:ATP hydrolysis activity"/>
    <property type="evidence" value="ECO:0007669"/>
    <property type="project" value="InterPro"/>
</dbReference>
<accession>A0A482DI06</accession>
<feature type="transmembrane region" description="Helical" evidence="7">
    <location>
        <begin position="702"/>
        <end position="725"/>
    </location>
</feature>
<evidence type="ECO:0000259" key="9">
    <source>
        <dbReference type="PROSITE" id="PS51012"/>
    </source>
</evidence>
<dbReference type="PROSITE" id="PS50893">
    <property type="entry name" value="ABC_TRANSPORTER_2"/>
    <property type="match status" value="1"/>
</dbReference>
<evidence type="ECO:0000256" key="1">
    <source>
        <dbReference type="ARBA" id="ARBA00004141"/>
    </source>
</evidence>
<feature type="domain" description="ABC transporter" evidence="8">
    <location>
        <begin position="16"/>
        <end position="250"/>
    </location>
</feature>
<dbReference type="Pfam" id="PF00005">
    <property type="entry name" value="ABC_tran"/>
    <property type="match status" value="1"/>
</dbReference>
<dbReference type="OrthoDB" id="10255969at2759"/>
<feature type="domain" description="ABC transmembrane type-2" evidence="9">
    <location>
        <begin position="660"/>
        <end position="896"/>
    </location>
</feature>
<evidence type="ECO:0000256" key="2">
    <source>
        <dbReference type="ARBA" id="ARBA00022692"/>
    </source>
</evidence>
<dbReference type="PROSITE" id="PS51012">
    <property type="entry name" value="ABC_TM2"/>
    <property type="match status" value="1"/>
</dbReference>
<dbReference type="InterPro" id="IPR003593">
    <property type="entry name" value="AAA+_ATPase"/>
</dbReference>
<proteinExistence type="evidence at transcript level"/>
<reference evidence="10" key="1">
    <citation type="journal article" date="2019" name="Aquat. Toxicol.">
        <title>The genome of the freshwater water flea Daphnia magna: A potential use for freshwater molecular ecotoxicology.</title>
        <authorList>
            <person name="Lee B.Y."/>
            <person name="Choi B.S."/>
            <person name="Kim M.S."/>
            <person name="Park J.C."/>
            <person name="Jeong C.B."/>
            <person name="Han J."/>
            <person name="Lee J.S."/>
        </authorList>
    </citation>
    <scope>NUCLEOTIDE SEQUENCE</scope>
</reference>
<feature type="transmembrane region" description="Helical" evidence="7">
    <location>
        <begin position="871"/>
        <end position="893"/>
    </location>
</feature>
<dbReference type="InterPro" id="IPR003439">
    <property type="entry name" value="ABC_transporter-like_ATP-bd"/>
</dbReference>
<dbReference type="Pfam" id="PF12698">
    <property type="entry name" value="ABC2_membrane_3"/>
    <property type="match status" value="1"/>
</dbReference>
<dbReference type="InterPro" id="IPR047817">
    <property type="entry name" value="ABC2_TM_bact-type"/>
</dbReference>
<dbReference type="PROSITE" id="PS00211">
    <property type="entry name" value="ABC_TRANSPORTER_1"/>
    <property type="match status" value="1"/>
</dbReference>
<keyword evidence="4 10" id="KW-0067">ATP-binding</keyword>
<keyword evidence="6 7" id="KW-0472">Membrane</keyword>
<feature type="transmembrane region" description="Helical" evidence="7">
    <location>
        <begin position="517"/>
        <end position="539"/>
    </location>
</feature>
<evidence type="ECO:0000256" key="6">
    <source>
        <dbReference type="ARBA" id="ARBA00023136"/>
    </source>
</evidence>
<evidence type="ECO:0000256" key="4">
    <source>
        <dbReference type="ARBA" id="ARBA00022840"/>
    </source>
</evidence>
<dbReference type="CDD" id="cd03230">
    <property type="entry name" value="ABC_DR_subfamily_A"/>
    <property type="match status" value="1"/>
</dbReference>
<feature type="transmembrane region" description="Helical" evidence="7">
    <location>
        <begin position="746"/>
        <end position="775"/>
    </location>
</feature>
<dbReference type="SUPFAM" id="SSF52540">
    <property type="entry name" value="P-loop containing nucleoside triphosphate hydrolases"/>
    <property type="match status" value="1"/>
</dbReference>
<evidence type="ECO:0000313" key="10">
    <source>
        <dbReference type="EMBL" id="QBM06393.1"/>
    </source>
</evidence>
<protein>
    <submittedName>
        <fullName evidence="10">ATP-binding cassette sub-family H-like protein 5</fullName>
    </submittedName>
</protein>
<dbReference type="InterPro" id="IPR027417">
    <property type="entry name" value="P-loop_NTPase"/>
</dbReference>
<organism evidence="10">
    <name type="scientific">Daphnia magna</name>
    <dbReference type="NCBI Taxonomy" id="35525"/>
    <lineage>
        <taxon>Eukaryota</taxon>
        <taxon>Metazoa</taxon>
        <taxon>Ecdysozoa</taxon>
        <taxon>Arthropoda</taxon>
        <taxon>Crustacea</taxon>
        <taxon>Branchiopoda</taxon>
        <taxon>Diplostraca</taxon>
        <taxon>Cladocera</taxon>
        <taxon>Anomopoda</taxon>
        <taxon>Daphniidae</taxon>
        <taxon>Daphnia</taxon>
    </lineage>
</organism>
<comment type="subcellular location">
    <subcellularLocation>
        <location evidence="1">Membrane</location>
        <topology evidence="1">Multi-pass membrane protein</topology>
    </subcellularLocation>
</comment>
<dbReference type="GO" id="GO:0140359">
    <property type="term" value="F:ABC-type transporter activity"/>
    <property type="evidence" value="ECO:0007669"/>
    <property type="project" value="InterPro"/>
</dbReference>
<keyword evidence="5 7" id="KW-1133">Transmembrane helix</keyword>
<dbReference type="GO" id="GO:0043190">
    <property type="term" value="C:ATP-binding cassette (ABC) transporter complex"/>
    <property type="evidence" value="ECO:0007669"/>
    <property type="project" value="InterPro"/>
</dbReference>